<dbReference type="SUPFAM" id="SSF47413">
    <property type="entry name" value="lambda repressor-like DNA-binding domains"/>
    <property type="match status" value="1"/>
</dbReference>
<dbReference type="RefSeq" id="WP_092449944.1">
    <property type="nucleotide sequence ID" value="NZ_FOJI01000001.1"/>
</dbReference>
<dbReference type="SMART" id="SM00530">
    <property type="entry name" value="HTH_XRE"/>
    <property type="match status" value="1"/>
</dbReference>
<dbReference type="PANTHER" id="PTHR46797:SF1">
    <property type="entry name" value="METHYLPHOSPHONATE SYNTHASE"/>
    <property type="match status" value="1"/>
</dbReference>
<keyword evidence="1 3" id="KW-0238">DNA-binding</keyword>
<dbReference type="InterPro" id="IPR001387">
    <property type="entry name" value="Cro/C1-type_HTH"/>
</dbReference>
<dbReference type="Gene3D" id="1.10.260.40">
    <property type="entry name" value="lambda repressor-like DNA-binding domains"/>
    <property type="match status" value="1"/>
</dbReference>
<dbReference type="PANTHER" id="PTHR46797">
    <property type="entry name" value="HTH-TYPE TRANSCRIPTIONAL REGULATOR"/>
    <property type="match status" value="1"/>
</dbReference>
<name>A0A1I0MBR1_9FIRM</name>
<proteinExistence type="predicted"/>
<evidence type="ECO:0000256" key="1">
    <source>
        <dbReference type="ARBA" id="ARBA00023125"/>
    </source>
</evidence>
<dbReference type="InterPro" id="IPR010982">
    <property type="entry name" value="Lambda_DNA-bd_dom_sf"/>
</dbReference>
<dbReference type="Pfam" id="PF01381">
    <property type="entry name" value="HTH_3"/>
    <property type="match status" value="1"/>
</dbReference>
<dbReference type="OrthoDB" id="9798912at2"/>
<protein>
    <submittedName>
        <fullName evidence="3">DNA-binding transcriptional regulator, XRE-family HTH domain</fullName>
    </submittedName>
</protein>
<dbReference type="GO" id="GO:0003677">
    <property type="term" value="F:DNA binding"/>
    <property type="evidence" value="ECO:0007669"/>
    <property type="project" value="UniProtKB-KW"/>
</dbReference>
<gene>
    <name evidence="3" type="ORF">SAMN05421659_101356</name>
</gene>
<dbReference type="CDD" id="cd00093">
    <property type="entry name" value="HTH_XRE"/>
    <property type="match status" value="1"/>
</dbReference>
<organism evidence="3 4">
    <name type="scientific">[Clostridium] fimetarium</name>
    <dbReference type="NCBI Taxonomy" id="99656"/>
    <lineage>
        <taxon>Bacteria</taxon>
        <taxon>Bacillati</taxon>
        <taxon>Bacillota</taxon>
        <taxon>Clostridia</taxon>
        <taxon>Lachnospirales</taxon>
        <taxon>Lachnospiraceae</taxon>
    </lineage>
</organism>
<feature type="domain" description="HTH cro/C1-type" evidence="2">
    <location>
        <begin position="12"/>
        <end position="66"/>
    </location>
</feature>
<evidence type="ECO:0000259" key="2">
    <source>
        <dbReference type="PROSITE" id="PS50943"/>
    </source>
</evidence>
<dbReference type="STRING" id="99656.SAMN05421659_101356"/>
<sequence length="107" mass="12239">MKELLNAFGQTIKNARHDAGLTQEALAEQAGVTTRYIMAIENENRQPSMEVLFKIIRTLKISADLIFFPEIQHTDKKKEHLIHMIHLCDERDLQIATATIKALLDVK</sequence>
<dbReference type="GO" id="GO:0003700">
    <property type="term" value="F:DNA-binding transcription factor activity"/>
    <property type="evidence" value="ECO:0007669"/>
    <property type="project" value="TreeGrafter"/>
</dbReference>
<keyword evidence="4" id="KW-1185">Reference proteome</keyword>
<dbReference type="InterPro" id="IPR050807">
    <property type="entry name" value="TransReg_Diox_bact_type"/>
</dbReference>
<dbReference type="Proteomes" id="UP000199701">
    <property type="component" value="Unassembled WGS sequence"/>
</dbReference>
<evidence type="ECO:0000313" key="4">
    <source>
        <dbReference type="Proteomes" id="UP000199701"/>
    </source>
</evidence>
<reference evidence="3 4" key="1">
    <citation type="submission" date="2016-10" db="EMBL/GenBank/DDBJ databases">
        <authorList>
            <person name="de Groot N.N."/>
        </authorList>
    </citation>
    <scope>NUCLEOTIDE SEQUENCE [LARGE SCALE GENOMIC DNA]</scope>
    <source>
        <strain evidence="3 4">DSM 9179</strain>
    </source>
</reference>
<dbReference type="AlphaFoldDB" id="A0A1I0MBR1"/>
<accession>A0A1I0MBR1</accession>
<evidence type="ECO:0000313" key="3">
    <source>
        <dbReference type="EMBL" id="SEV85404.1"/>
    </source>
</evidence>
<dbReference type="EMBL" id="FOJI01000001">
    <property type="protein sequence ID" value="SEV85404.1"/>
    <property type="molecule type" value="Genomic_DNA"/>
</dbReference>
<dbReference type="PROSITE" id="PS50943">
    <property type="entry name" value="HTH_CROC1"/>
    <property type="match status" value="1"/>
</dbReference>
<dbReference type="GO" id="GO:0005829">
    <property type="term" value="C:cytosol"/>
    <property type="evidence" value="ECO:0007669"/>
    <property type="project" value="TreeGrafter"/>
</dbReference>